<gene>
    <name evidence="11" type="ORF">FNV43_RR03268</name>
</gene>
<comment type="caution">
    <text evidence="11">The sequence shown here is derived from an EMBL/GenBank/DDBJ whole genome shotgun (WGS) entry which is preliminary data.</text>
</comment>
<dbReference type="EMBL" id="VOIH02000002">
    <property type="protein sequence ID" value="KAF3452835.1"/>
    <property type="molecule type" value="Genomic_DNA"/>
</dbReference>
<dbReference type="Pfam" id="PF00732">
    <property type="entry name" value="GMC_oxred_N"/>
    <property type="match status" value="2"/>
</dbReference>
<dbReference type="SUPFAM" id="SSF51905">
    <property type="entry name" value="FAD/NAD(P)-binding domain"/>
    <property type="match status" value="2"/>
</dbReference>
<sequence>MKSVYNATDLQEQEEYDYIVKGGTAGFLNAAGMVANLMQEDDGNTTAQTVTSEDGAANASGRVLGGSSMINWVEATAVLHSNLATWQAIIKRSFVASWGWHRQRIYSEPHNRNQSWGRHGAVELLNKAAPQNLRVAVHATVERIIFSSNESTIGVAYTESKGKSHRALVREKGEVILSAGAIGSPQLLLLSGISPDFNLSSSLNIPVLHSQSNVGEFMADNINFLILFPRDLSYQKVVGITSDYYIEGLSYSFSFPFTPPFSFLPNPSFPMDLSLAILCGKIPESLSTRSLWLSSSSAPDVRASRVVRFNYFAIPVDLADCVAGMRKMGDMMKINAMNGFKYRDLEGDKVSSFWSCHSSMEEFCRKTVILFWHYHGRCPVGKVVLASSSSSDYDFNYMKSVRNASDLPEREEYDYIVVGGGTAGCPLAATLSQKYSVLVLERGNVPAAHPSVSHTSGLFADLIEEDDGTTPAQRFTSEDGIANARGRVLGGSSMINVGLYSRANSEFYLNSGIQWDMDMVDKAYQWLEDTIVFRSELKSWQAIFREALLEGGIGPDNGFSLDHRVGTKAAGSTFDGHGNRHGAVELLNKAHLKNLRVAVQATAQRIIFSANASSLRAIGVVYTDSKGRSHKAFVGENGEVILSAGAIGSPQLLLLSGIGPDSDLSSLNIPVLQSQSHVGKFMKDNPRNNINLVIPFPIDPSYQIAVGITSDYYIESFVYSLSLPITPPFSLLPNSTSSLDLNLAAIFAKFPIPLSKGFLRLSSSDDAGATPIVRFNYFADPADLASCVAGMRKISDILKTNAVDQFRYGVLEKGEKGFKFLEPSFPMNQSDDSSMEEFCRKTTTTFWHYHGGCVVGKVVDEDLMVIGTSSLRVVDGSTFTTSPGTNPQATVMMLGR</sequence>
<dbReference type="PANTHER" id="PTHR45968">
    <property type="entry name" value="OSJNBA0019K04.7 PROTEIN"/>
    <property type="match status" value="1"/>
</dbReference>
<evidence type="ECO:0000313" key="12">
    <source>
        <dbReference type="Proteomes" id="UP000796880"/>
    </source>
</evidence>
<evidence type="ECO:0000256" key="4">
    <source>
        <dbReference type="ARBA" id="ARBA00013074"/>
    </source>
</evidence>
<dbReference type="AlphaFoldDB" id="A0A8K0HJG3"/>
<dbReference type="InterPro" id="IPR007867">
    <property type="entry name" value="GMC_OxRtase_C"/>
</dbReference>
<feature type="domain" description="Glucose-methanol-choline oxidoreductase N-terminal" evidence="10">
    <location>
        <begin position="645"/>
        <end position="659"/>
    </location>
</feature>
<accession>A0A8K0HJG3</accession>
<protein>
    <recommendedName>
        <fullName evidence="4">(R)-mandelonitrile lyase</fullName>
        <ecNumber evidence="4">4.1.2.10</ecNumber>
    </recommendedName>
</protein>
<comment type="subunit">
    <text evidence="3">Monomer.</text>
</comment>
<comment type="cofactor">
    <cofactor evidence="2">
        <name>FAD</name>
        <dbReference type="ChEBI" id="CHEBI:57692"/>
    </cofactor>
</comment>
<dbReference type="InterPro" id="IPR000172">
    <property type="entry name" value="GMC_OxRdtase_N"/>
</dbReference>
<name>A0A8K0HJG3_9ROSA</name>
<comment type="catalytic activity">
    <reaction evidence="1">
        <text>(R)-mandelonitrile = benzaldehyde + hydrogen cyanide</text>
        <dbReference type="Rhea" id="RHEA:18313"/>
        <dbReference type="ChEBI" id="CHEBI:17169"/>
        <dbReference type="ChEBI" id="CHEBI:18407"/>
        <dbReference type="ChEBI" id="CHEBI:18450"/>
        <dbReference type="EC" id="4.1.2.10"/>
    </reaction>
</comment>
<evidence type="ECO:0000259" key="10">
    <source>
        <dbReference type="PROSITE" id="PS00624"/>
    </source>
</evidence>
<reference evidence="11" key="1">
    <citation type="submission" date="2020-03" db="EMBL/GenBank/DDBJ databases">
        <title>A high-quality chromosome-level genome assembly of a woody plant with both climbing and erect habits, Rhamnella rubrinervis.</title>
        <authorList>
            <person name="Lu Z."/>
            <person name="Yang Y."/>
            <person name="Zhu X."/>
            <person name="Sun Y."/>
        </authorList>
    </citation>
    <scope>NUCLEOTIDE SEQUENCE</scope>
    <source>
        <strain evidence="11">BYM</strain>
        <tissue evidence="11">Leaf</tissue>
    </source>
</reference>
<dbReference type="InterPro" id="IPR051871">
    <property type="entry name" value="GMC_Oxidoreductase-Related"/>
</dbReference>
<dbReference type="InterPro" id="IPR036188">
    <property type="entry name" value="FAD/NAD-bd_sf"/>
</dbReference>
<dbReference type="GO" id="GO:0050660">
    <property type="term" value="F:flavin adenine dinucleotide binding"/>
    <property type="evidence" value="ECO:0007669"/>
    <property type="project" value="InterPro"/>
</dbReference>
<evidence type="ECO:0000256" key="5">
    <source>
        <dbReference type="ARBA" id="ARBA00022630"/>
    </source>
</evidence>
<dbReference type="PANTHER" id="PTHR45968:SF23">
    <property type="entry name" value="GLUCOSE-METHANOL-CHOLINE OXIDOREDUCTASE N-TERMINAL DOMAIN-CONTAINING PROTEIN"/>
    <property type="match status" value="1"/>
</dbReference>
<evidence type="ECO:0000256" key="9">
    <source>
        <dbReference type="ARBA" id="ARBA00023239"/>
    </source>
</evidence>
<dbReference type="GO" id="GO:0046593">
    <property type="term" value="F:mandelonitrile lyase activity"/>
    <property type="evidence" value="ECO:0007669"/>
    <property type="project" value="UniProtKB-EC"/>
</dbReference>
<keyword evidence="5" id="KW-0285">Flavoprotein</keyword>
<evidence type="ECO:0000313" key="11">
    <source>
        <dbReference type="EMBL" id="KAF3452835.1"/>
    </source>
</evidence>
<dbReference type="OrthoDB" id="269227at2759"/>
<keyword evidence="8" id="KW-1015">Disulfide bond</keyword>
<organism evidence="11 12">
    <name type="scientific">Rhamnella rubrinervis</name>
    <dbReference type="NCBI Taxonomy" id="2594499"/>
    <lineage>
        <taxon>Eukaryota</taxon>
        <taxon>Viridiplantae</taxon>
        <taxon>Streptophyta</taxon>
        <taxon>Embryophyta</taxon>
        <taxon>Tracheophyta</taxon>
        <taxon>Spermatophyta</taxon>
        <taxon>Magnoliopsida</taxon>
        <taxon>eudicotyledons</taxon>
        <taxon>Gunneridae</taxon>
        <taxon>Pentapetalae</taxon>
        <taxon>rosids</taxon>
        <taxon>fabids</taxon>
        <taxon>Rosales</taxon>
        <taxon>Rhamnaceae</taxon>
        <taxon>rhamnoid group</taxon>
        <taxon>Rhamneae</taxon>
        <taxon>Rhamnella</taxon>
    </lineage>
</organism>
<evidence type="ECO:0000256" key="2">
    <source>
        <dbReference type="ARBA" id="ARBA00001974"/>
    </source>
</evidence>
<dbReference type="PROSITE" id="PS00624">
    <property type="entry name" value="GMC_OXRED_2"/>
    <property type="match status" value="1"/>
</dbReference>
<evidence type="ECO:0000256" key="7">
    <source>
        <dbReference type="ARBA" id="ARBA00022827"/>
    </source>
</evidence>
<dbReference type="Proteomes" id="UP000796880">
    <property type="component" value="Unassembled WGS sequence"/>
</dbReference>
<dbReference type="EC" id="4.1.2.10" evidence="4"/>
<evidence type="ECO:0000256" key="3">
    <source>
        <dbReference type="ARBA" id="ARBA00011245"/>
    </source>
</evidence>
<dbReference type="SUPFAM" id="SSF54373">
    <property type="entry name" value="FAD-linked reductases, C-terminal domain"/>
    <property type="match status" value="2"/>
</dbReference>
<keyword evidence="7" id="KW-0274">FAD</keyword>
<evidence type="ECO:0000256" key="6">
    <source>
        <dbReference type="ARBA" id="ARBA00022729"/>
    </source>
</evidence>
<proteinExistence type="predicted"/>
<keyword evidence="9" id="KW-0456">Lyase</keyword>
<dbReference type="Gene3D" id="3.50.50.60">
    <property type="entry name" value="FAD/NAD(P)-binding domain"/>
    <property type="match status" value="2"/>
</dbReference>
<keyword evidence="12" id="KW-1185">Reference proteome</keyword>
<dbReference type="Pfam" id="PF05199">
    <property type="entry name" value="GMC_oxred_C"/>
    <property type="match status" value="1"/>
</dbReference>
<evidence type="ECO:0000256" key="1">
    <source>
        <dbReference type="ARBA" id="ARBA00001147"/>
    </source>
</evidence>
<dbReference type="GO" id="GO:0016614">
    <property type="term" value="F:oxidoreductase activity, acting on CH-OH group of donors"/>
    <property type="evidence" value="ECO:0007669"/>
    <property type="project" value="InterPro"/>
</dbReference>
<dbReference type="Gene3D" id="3.30.410.40">
    <property type="match status" value="1"/>
</dbReference>
<evidence type="ECO:0000256" key="8">
    <source>
        <dbReference type="ARBA" id="ARBA00023157"/>
    </source>
</evidence>
<keyword evidence="6" id="KW-0732">Signal</keyword>